<keyword evidence="10" id="KW-1071">Ligand-gated ion channel</keyword>
<name>A0AAW0UY05_SCYPA</name>
<dbReference type="GO" id="GO:0005886">
    <property type="term" value="C:plasma membrane"/>
    <property type="evidence" value="ECO:0007669"/>
    <property type="project" value="UniProtKB-SubCell"/>
</dbReference>
<dbReference type="SUPFAM" id="SSF53850">
    <property type="entry name" value="Periplasmic binding protein-like II"/>
    <property type="match status" value="1"/>
</dbReference>
<dbReference type="GO" id="GO:0015276">
    <property type="term" value="F:ligand-gated monoatomic ion channel activity"/>
    <property type="evidence" value="ECO:0007669"/>
    <property type="project" value="InterPro"/>
</dbReference>
<evidence type="ECO:0000256" key="8">
    <source>
        <dbReference type="ARBA" id="ARBA00023170"/>
    </source>
</evidence>
<keyword evidence="7" id="KW-0472">Membrane</keyword>
<dbReference type="AlphaFoldDB" id="A0AAW0UY05"/>
<comment type="caution">
    <text evidence="13">The sequence shown here is derived from an EMBL/GenBank/DDBJ whole genome shotgun (WGS) entry which is preliminary data.</text>
</comment>
<evidence type="ECO:0000256" key="5">
    <source>
        <dbReference type="ARBA" id="ARBA00022989"/>
    </source>
</evidence>
<accession>A0AAW0UY05</accession>
<keyword evidence="2" id="KW-0813">Transport</keyword>
<dbReference type="Proteomes" id="UP001487740">
    <property type="component" value="Unassembled WGS sequence"/>
</dbReference>
<keyword evidence="6" id="KW-0406">Ion transport</keyword>
<organism evidence="13 14">
    <name type="scientific">Scylla paramamosain</name>
    <name type="common">Mud crab</name>
    <dbReference type="NCBI Taxonomy" id="85552"/>
    <lineage>
        <taxon>Eukaryota</taxon>
        <taxon>Metazoa</taxon>
        <taxon>Ecdysozoa</taxon>
        <taxon>Arthropoda</taxon>
        <taxon>Crustacea</taxon>
        <taxon>Multicrustacea</taxon>
        <taxon>Malacostraca</taxon>
        <taxon>Eumalacostraca</taxon>
        <taxon>Eucarida</taxon>
        <taxon>Decapoda</taxon>
        <taxon>Pleocyemata</taxon>
        <taxon>Brachyura</taxon>
        <taxon>Eubrachyura</taxon>
        <taxon>Portunoidea</taxon>
        <taxon>Portunidae</taxon>
        <taxon>Portuninae</taxon>
        <taxon>Scylla</taxon>
    </lineage>
</organism>
<dbReference type="SMART" id="SM00918">
    <property type="entry name" value="Lig_chan-Glu_bd"/>
    <property type="match status" value="1"/>
</dbReference>
<evidence type="ECO:0000256" key="1">
    <source>
        <dbReference type="ARBA" id="ARBA00004651"/>
    </source>
</evidence>
<evidence type="ECO:0000256" key="9">
    <source>
        <dbReference type="ARBA" id="ARBA00023180"/>
    </source>
</evidence>
<evidence type="ECO:0000313" key="14">
    <source>
        <dbReference type="Proteomes" id="UP001487740"/>
    </source>
</evidence>
<evidence type="ECO:0000313" key="13">
    <source>
        <dbReference type="EMBL" id="KAK8404103.1"/>
    </source>
</evidence>
<gene>
    <name evidence="13" type="ORF">O3P69_000276</name>
</gene>
<dbReference type="EMBL" id="JARAKH010000005">
    <property type="protein sequence ID" value="KAK8404103.1"/>
    <property type="molecule type" value="Genomic_DNA"/>
</dbReference>
<dbReference type="Gene3D" id="3.40.190.10">
    <property type="entry name" value="Periplasmic binding protein-like II"/>
    <property type="match status" value="1"/>
</dbReference>
<dbReference type="InterPro" id="IPR052192">
    <property type="entry name" value="Insect_Ionotropic_Sensory_Rcpt"/>
</dbReference>
<keyword evidence="3" id="KW-1003">Cell membrane</keyword>
<dbReference type="PANTHER" id="PTHR42643">
    <property type="entry name" value="IONOTROPIC RECEPTOR 20A-RELATED"/>
    <property type="match status" value="1"/>
</dbReference>
<evidence type="ECO:0000256" key="2">
    <source>
        <dbReference type="ARBA" id="ARBA00022448"/>
    </source>
</evidence>
<keyword evidence="11" id="KW-0407">Ion channel</keyword>
<reference evidence="13 14" key="1">
    <citation type="submission" date="2023-03" db="EMBL/GenBank/DDBJ databases">
        <title>High-quality genome of Scylla paramamosain provides insights in environmental adaptation.</title>
        <authorList>
            <person name="Zhang L."/>
        </authorList>
    </citation>
    <scope>NUCLEOTIDE SEQUENCE [LARGE SCALE GENOMIC DNA]</scope>
    <source>
        <strain evidence="13">LZ_2023a</strain>
        <tissue evidence="13">Muscle</tissue>
    </source>
</reference>
<evidence type="ECO:0000256" key="4">
    <source>
        <dbReference type="ARBA" id="ARBA00022692"/>
    </source>
</evidence>
<evidence type="ECO:0000256" key="7">
    <source>
        <dbReference type="ARBA" id="ARBA00023136"/>
    </source>
</evidence>
<evidence type="ECO:0000256" key="3">
    <source>
        <dbReference type="ARBA" id="ARBA00022475"/>
    </source>
</evidence>
<dbReference type="PANTHER" id="PTHR42643:SF24">
    <property type="entry name" value="IONOTROPIC RECEPTOR 60A"/>
    <property type="match status" value="1"/>
</dbReference>
<keyword evidence="5" id="KW-1133">Transmembrane helix</keyword>
<comment type="subcellular location">
    <subcellularLocation>
        <location evidence="1">Cell membrane</location>
        <topology evidence="1">Multi-pass membrane protein</topology>
    </subcellularLocation>
</comment>
<feature type="domain" description="Ionotropic glutamate receptor L-glutamate and glycine-binding" evidence="12">
    <location>
        <begin position="18"/>
        <end position="79"/>
    </location>
</feature>
<dbReference type="Pfam" id="PF10613">
    <property type="entry name" value="Lig_chan-Glu_bd"/>
    <property type="match status" value="1"/>
</dbReference>
<keyword evidence="8" id="KW-0675">Receptor</keyword>
<evidence type="ECO:0000256" key="11">
    <source>
        <dbReference type="ARBA" id="ARBA00023303"/>
    </source>
</evidence>
<keyword evidence="14" id="KW-1185">Reference proteome</keyword>
<evidence type="ECO:0000256" key="10">
    <source>
        <dbReference type="ARBA" id="ARBA00023286"/>
    </source>
</evidence>
<proteinExistence type="predicted"/>
<protein>
    <recommendedName>
        <fullName evidence="12">Ionotropic glutamate receptor L-glutamate and glycine-binding domain-containing protein</fullName>
    </recommendedName>
</protein>
<evidence type="ECO:0000259" key="12">
    <source>
        <dbReference type="SMART" id="SM00918"/>
    </source>
</evidence>
<keyword evidence="4" id="KW-0812">Transmembrane</keyword>
<keyword evidence="9" id="KW-0325">Glycoprotein</keyword>
<sequence>MATHSRPVLKVAVEEWVPWTKVLTDADRTMKVEGPMGKLLDMISSVLNLDYEFVRADNAAWGRSYPNGSWDGMLGQVQRREVEFAVGPFGVTHQRESVCDFTDPMYSENNAILMVRPTLQNDMAGFVKPFSGKTHIPKRRIRLQRKCIGSFRRPSFLQAMASLRSPEQVGGTTCHYQKHVPPQEERPQAMSSSVLATELKEEDDRDLLGCRLPFLTREEINSLYARFCFDCSSCGSVRWIMHEGADVVVMEFCNCDVLVLLLPEACFMQECSVDGLLTSVAYTFCRSGEEHDDTAVTFTGSVYEPTFHFIALDWSCLDGRAARDFTFEIDEGTCGAGTSDESQGITDCLWMAQE</sequence>
<evidence type="ECO:0000256" key="6">
    <source>
        <dbReference type="ARBA" id="ARBA00023065"/>
    </source>
</evidence>
<dbReference type="InterPro" id="IPR019594">
    <property type="entry name" value="Glu/Gly-bd"/>
</dbReference>